<keyword evidence="1" id="KW-0175">Coiled coil</keyword>
<reference evidence="3" key="1">
    <citation type="submission" date="2021-10" db="EMBL/GenBank/DDBJ databases">
        <title>Melipona bicolor Genome sequencing and assembly.</title>
        <authorList>
            <person name="Araujo N.S."/>
            <person name="Arias M.C."/>
        </authorList>
    </citation>
    <scope>NUCLEOTIDE SEQUENCE</scope>
    <source>
        <strain evidence="3">USP_2M_L1-L4_2017</strain>
        <tissue evidence="3">Whole body</tissue>
    </source>
</reference>
<feature type="coiled-coil region" evidence="1">
    <location>
        <begin position="29"/>
        <end position="56"/>
    </location>
</feature>
<proteinExistence type="predicted"/>
<comment type="caution">
    <text evidence="3">The sequence shown here is derived from an EMBL/GenBank/DDBJ whole genome shotgun (WGS) entry which is preliminary data.</text>
</comment>
<keyword evidence="4" id="KW-1185">Reference proteome</keyword>
<feature type="region of interest" description="Disordered" evidence="2">
    <location>
        <begin position="151"/>
        <end position="177"/>
    </location>
</feature>
<accession>A0AA40FZW7</accession>
<evidence type="ECO:0000256" key="1">
    <source>
        <dbReference type="SAM" id="Coils"/>
    </source>
</evidence>
<dbReference type="EMBL" id="JAHYIQ010000011">
    <property type="protein sequence ID" value="KAK1128145.1"/>
    <property type="molecule type" value="Genomic_DNA"/>
</dbReference>
<sequence length="272" mass="30197">MSIASADRRNQDKNALDEEQRAQKALYLLRARDRRIAFLEKRVAELEDVAGNLHEEVTLRNSSRSSILERGGEPVVSDFSRSGRSSRTGNCDDTGERSNSNLEDVDSTRFDDVGSSRGLPTLRLSPSSSSRDISSTAIDLLLEKRKRFASDVEDAARKDPDPDRKSATKAETADSEKFVDIDEKSNREGCLSRDGDGCENEIRKGECLTVSVGKGSSCDKRRGSSFPRMSSSVPWIRARHGFRKKLRGCELKNGKRMKELSSGDGQTLATFR</sequence>
<organism evidence="3 4">
    <name type="scientific">Melipona bicolor</name>
    <dbReference type="NCBI Taxonomy" id="60889"/>
    <lineage>
        <taxon>Eukaryota</taxon>
        <taxon>Metazoa</taxon>
        <taxon>Ecdysozoa</taxon>
        <taxon>Arthropoda</taxon>
        <taxon>Hexapoda</taxon>
        <taxon>Insecta</taxon>
        <taxon>Pterygota</taxon>
        <taxon>Neoptera</taxon>
        <taxon>Endopterygota</taxon>
        <taxon>Hymenoptera</taxon>
        <taxon>Apocrita</taxon>
        <taxon>Aculeata</taxon>
        <taxon>Apoidea</taxon>
        <taxon>Anthophila</taxon>
        <taxon>Apidae</taxon>
        <taxon>Melipona</taxon>
    </lineage>
</organism>
<evidence type="ECO:0000256" key="2">
    <source>
        <dbReference type="SAM" id="MobiDB-lite"/>
    </source>
</evidence>
<feature type="region of interest" description="Disordered" evidence="2">
    <location>
        <begin position="63"/>
        <end position="131"/>
    </location>
</feature>
<name>A0AA40FZW7_9HYME</name>
<gene>
    <name evidence="3" type="ORF">K0M31_003630</name>
</gene>
<feature type="compositionally biased region" description="Low complexity" evidence="2">
    <location>
        <begin position="115"/>
        <end position="131"/>
    </location>
</feature>
<protein>
    <submittedName>
        <fullName evidence="3">Uncharacterized protein</fullName>
    </submittedName>
</protein>
<feature type="compositionally biased region" description="Polar residues" evidence="2">
    <location>
        <begin position="79"/>
        <end position="102"/>
    </location>
</feature>
<dbReference type="Proteomes" id="UP001177670">
    <property type="component" value="Unassembled WGS sequence"/>
</dbReference>
<evidence type="ECO:0000313" key="4">
    <source>
        <dbReference type="Proteomes" id="UP001177670"/>
    </source>
</evidence>
<evidence type="ECO:0000313" key="3">
    <source>
        <dbReference type="EMBL" id="KAK1128145.1"/>
    </source>
</evidence>
<dbReference type="AlphaFoldDB" id="A0AA40FZW7"/>